<dbReference type="Pfam" id="PF01437">
    <property type="entry name" value="PSI"/>
    <property type="match status" value="1"/>
</dbReference>
<dbReference type="SUPFAM" id="SSF101912">
    <property type="entry name" value="Sema domain"/>
    <property type="match status" value="1"/>
</dbReference>
<dbReference type="Proteomes" id="UP000316759">
    <property type="component" value="Unassembled WGS sequence"/>
</dbReference>
<feature type="domain" description="Sema" evidence="10">
    <location>
        <begin position="298"/>
        <end position="620"/>
    </location>
</feature>
<dbReference type="Gene3D" id="3.30.1680.10">
    <property type="entry name" value="ligand-binding face of the semaphorins, domain 2"/>
    <property type="match status" value="1"/>
</dbReference>
<dbReference type="SUPFAM" id="SSF82895">
    <property type="entry name" value="TSP-1 type 1 repeat"/>
    <property type="match status" value="2"/>
</dbReference>
<feature type="compositionally biased region" description="Polar residues" evidence="8">
    <location>
        <begin position="1641"/>
        <end position="1658"/>
    </location>
</feature>
<feature type="compositionally biased region" description="Basic and acidic residues" evidence="8">
    <location>
        <begin position="1580"/>
        <end position="1589"/>
    </location>
</feature>
<keyword evidence="5" id="KW-1015">Disulfide bond</keyword>
<dbReference type="SMART" id="SM00209">
    <property type="entry name" value="TSP1"/>
    <property type="match status" value="3"/>
</dbReference>
<keyword evidence="6" id="KW-0325">Glycoprotein</keyword>
<feature type="region of interest" description="Disordered" evidence="8">
    <location>
        <begin position="1363"/>
        <end position="1393"/>
    </location>
</feature>
<dbReference type="EMBL" id="SUNJ01004981">
    <property type="protein sequence ID" value="TPP64002.1"/>
    <property type="molecule type" value="Genomic_DNA"/>
</dbReference>
<dbReference type="InterPro" id="IPR000884">
    <property type="entry name" value="TSP1_rpt"/>
</dbReference>
<dbReference type="Gene3D" id="2.130.10.10">
    <property type="entry name" value="YVTN repeat-like/Quinoprotein amine dehydrogenase"/>
    <property type="match status" value="1"/>
</dbReference>
<feature type="compositionally biased region" description="Basic and acidic residues" evidence="8">
    <location>
        <begin position="1450"/>
        <end position="1464"/>
    </location>
</feature>
<name>A0A504YPM0_FASGI</name>
<feature type="compositionally biased region" description="Polar residues" evidence="8">
    <location>
        <begin position="1566"/>
        <end position="1579"/>
    </location>
</feature>
<evidence type="ECO:0000256" key="8">
    <source>
        <dbReference type="SAM" id="MobiDB-lite"/>
    </source>
</evidence>
<keyword evidence="12" id="KW-1185">Reference proteome</keyword>
<dbReference type="GO" id="GO:0007399">
    <property type="term" value="P:nervous system development"/>
    <property type="evidence" value="ECO:0007669"/>
    <property type="project" value="UniProtKB-KW"/>
</dbReference>
<protein>
    <submittedName>
        <fullName evidence="11">Semaphorin-5A</fullName>
    </submittedName>
</protein>
<dbReference type="STRING" id="46835.A0A504YPM0"/>
<keyword evidence="9" id="KW-1133">Transmembrane helix</keyword>
<evidence type="ECO:0000313" key="11">
    <source>
        <dbReference type="EMBL" id="TPP64002.1"/>
    </source>
</evidence>
<dbReference type="InterPro" id="IPR036352">
    <property type="entry name" value="Semap_dom_sf"/>
</dbReference>
<dbReference type="InterPro" id="IPR015943">
    <property type="entry name" value="WD40/YVTN_repeat-like_dom_sf"/>
</dbReference>
<comment type="caution">
    <text evidence="11">The sequence shown here is derived from an EMBL/GenBank/DDBJ whole genome shotgun (WGS) entry which is preliminary data.</text>
</comment>
<dbReference type="PANTHER" id="PTHR22906:SF21">
    <property type="entry name" value="SEMA DOMAIN-CONTAINING PROTEIN"/>
    <property type="match status" value="1"/>
</dbReference>
<dbReference type="Gene3D" id="2.20.100.10">
    <property type="entry name" value="Thrombospondin type-1 (TSP1) repeat"/>
    <property type="match status" value="4"/>
</dbReference>
<dbReference type="PROSITE" id="PS51004">
    <property type="entry name" value="SEMA"/>
    <property type="match status" value="1"/>
</dbReference>
<sequence length="1706" mass="191428">MSRLHWKYMRLGVFRFICESAFRICVFVLLLFGSALRTACELGAQETSDPARTWIVQDLLTSGSGTVYYDPRIQNYTQLVELPETKSLYVVANGNTLIRLHSEDLRHLASFSLPSKPSVSLCSGNPEAPCEEHAAFNLLSKTRDGQNLWYCYVYQTSYMKNTIIPNVDSARCEIPSPTTLEPGASLVQWENSVYSSLDLRKPGVYLMASDGFLYTSGWFHGALHIHRVLLPNFNGLPNWDQFLTTPDSPNFIRGKFCLKESILICPFPMKQTEFRFYNKIPYTTIPKRQNTQTEPATFIAVFETDEEVYFLFRESQPQSCPLKVISHPSEQASFPSKTVPVQKVNEGSNAKYQSTVTRLARVCKGDRGGYVYVNEGEFVTFAKATVECTLRNHFRNNSTGLPDEEYAYTHAESATWDPIDEQLYVIYGTPSGHPKGVALCIYTKRSITEAFQSDLLSSQNTDDSNPTKTIPNPFPNICSRFSSKALSEMELDQGRRLSQSHLLRTKTIQSIGNRPILVRPAVGQPARGTDTKVWKHLALDHVGAHKVLYLATDVYVERYRIKSNGRSISSDELYACPIDRFQVGDADPDQESITGLHLIKRFPSSEFYILTTKHVIRLSVSETKCSGHTSRVSCLAARNPYCVWDSNTELCEMTTFVGADRQGSKSSPSKNEQDKVRSDYSCDPQLLWDENRPQPDWWTLLTLVSLNGRDERPFAALPCAQLATSPNADGSQQNLTCWCRPCRDCRELSRPVLEIINCTVRPSWSPWSPWSACSTSCGTGVRTRTRRCDSPGPMLIPLPNGTNVQLNCKSEITNSISPSQWEMQLEQCTLQPVCGEGSSRSSEKAITIQWSDIVQWNDALLVWTPWSNCSSHCGFGVRKRYLKCLLTNNETTQRTETCTVIGPESRESQLCQERTCPLIKVQTKFTDWFLPSTKHSDDPLDVNKVHLRQRLQFVCHAPSITTRDLRIGHVQFMERHCAPWNGACSPVSACFMNQSLNPRLSLNTIAQGISDTDQWSSPNVNQPPSSAASFELASGAGVGHWSNWGPWSPCSQACLPPVSVTAVVNHVVPVTPYSAPLYLHGGVQTRRRTCLLTSVHDCPGGPSQANESRPCPPVPACHTDWSCWSDWSTCQARPTERDGLLLYPDVAISETRRCEWKTDGMRKRVRQCVLGQGDWLANRPPSCSGPIDETESCPRLAGRGTHVCPPEQKVLWSAWSQWSSCEESIILRPRVGTNHILVPDQRQPVVLRSRTRRCISPMGSVHARPYPVGTEVCEGLWKQIQTCPVGAIRMLSATNAMLVTEKDPSRFGVSQLLLIGFLSFLIVALLVTLFLIILHFTQCRSNGTRRKLIKRASNVYDQAEGSGSEFEFDRNGGSKHHNPVKMPPLNVTGPPQPLLTLPIPVKREIMDSRANRNRFGPACTPQVVYDSVASQDLPTCLRLTENPFQTSTDPHQDTKRTYPTDSRARTYWSLPRRQHDTAPSYHLDQCKTRDYINDERFHSYPRRSRIVDSRNSTELAPTTHEFKHSQAQRPSPRRRSESSGSEDIEPENTQAIRLASHNDREKLKTTRSTSRKFTGQLSQDGRRRSDRTGPKQTDPLQPLFPEDNESFGQISSSGKISEQSNSSTSCMPPSMPLLPVRYPTGNRTSEHSQSATGASLCSSLDWAPETSSGRSDIYSICLERPQNPHLRDPSSQRPSPTERGHGVHSS</sequence>
<dbReference type="GO" id="GO:0016020">
    <property type="term" value="C:membrane"/>
    <property type="evidence" value="ECO:0007669"/>
    <property type="project" value="UniProtKB-SubCell"/>
</dbReference>
<dbReference type="PANTHER" id="PTHR22906">
    <property type="entry name" value="PROPERDIN"/>
    <property type="match status" value="1"/>
</dbReference>
<evidence type="ECO:0000256" key="2">
    <source>
        <dbReference type="ARBA" id="ARBA00022737"/>
    </source>
</evidence>
<evidence type="ECO:0000259" key="10">
    <source>
        <dbReference type="PROSITE" id="PS51004"/>
    </source>
</evidence>
<organism evidence="11 12">
    <name type="scientific">Fasciola gigantica</name>
    <name type="common">Giant liver fluke</name>
    <dbReference type="NCBI Taxonomy" id="46835"/>
    <lineage>
        <taxon>Eukaryota</taxon>
        <taxon>Metazoa</taxon>
        <taxon>Spiralia</taxon>
        <taxon>Lophotrochozoa</taxon>
        <taxon>Platyhelminthes</taxon>
        <taxon>Trematoda</taxon>
        <taxon>Digenea</taxon>
        <taxon>Plagiorchiida</taxon>
        <taxon>Echinostomata</taxon>
        <taxon>Echinostomatoidea</taxon>
        <taxon>Fasciolidae</taxon>
        <taxon>Fasciola</taxon>
    </lineage>
</organism>
<dbReference type="Pfam" id="PF00090">
    <property type="entry name" value="TSP_1"/>
    <property type="match status" value="1"/>
</dbReference>
<dbReference type="SMART" id="SM00630">
    <property type="entry name" value="Sema"/>
    <property type="match status" value="1"/>
</dbReference>
<dbReference type="InterPro" id="IPR001627">
    <property type="entry name" value="Semap_dom"/>
</dbReference>
<reference evidence="11 12" key="1">
    <citation type="submission" date="2019-04" db="EMBL/GenBank/DDBJ databases">
        <title>Annotation for the trematode Fasciola gigantica.</title>
        <authorList>
            <person name="Choi Y.-J."/>
        </authorList>
    </citation>
    <scope>NUCLEOTIDE SEQUENCE [LARGE SCALE GENOMIC DNA]</scope>
    <source>
        <strain evidence="11">Uganda_cow_1</strain>
    </source>
</reference>
<comment type="subcellular location">
    <subcellularLocation>
        <location evidence="1">Membrane</location>
    </subcellularLocation>
</comment>
<keyword evidence="4 9" id="KW-0472">Membrane</keyword>
<feature type="compositionally biased region" description="Basic and acidic residues" evidence="8">
    <location>
        <begin position="1685"/>
        <end position="1706"/>
    </location>
</feature>
<evidence type="ECO:0000256" key="6">
    <source>
        <dbReference type="ARBA" id="ARBA00023180"/>
    </source>
</evidence>
<dbReference type="Pfam" id="PF01403">
    <property type="entry name" value="Sema"/>
    <property type="match status" value="1"/>
</dbReference>
<dbReference type="InterPro" id="IPR002165">
    <property type="entry name" value="Plexin_repeat"/>
</dbReference>
<dbReference type="Pfam" id="PF19030">
    <property type="entry name" value="TSP1_ADAMTS"/>
    <property type="match status" value="1"/>
</dbReference>
<keyword evidence="2" id="KW-0677">Repeat</keyword>
<evidence type="ECO:0000313" key="12">
    <source>
        <dbReference type="Proteomes" id="UP000316759"/>
    </source>
</evidence>
<evidence type="ECO:0000256" key="7">
    <source>
        <dbReference type="PROSITE-ProRule" id="PRU00352"/>
    </source>
</evidence>
<feature type="compositionally biased region" description="Polar residues" evidence="8">
    <location>
        <begin position="1606"/>
        <end position="1627"/>
    </location>
</feature>
<dbReference type="OrthoDB" id="6254572at2759"/>
<dbReference type="PROSITE" id="PS50092">
    <property type="entry name" value="TSP1"/>
    <property type="match status" value="4"/>
</dbReference>
<dbReference type="InterPro" id="IPR052065">
    <property type="entry name" value="Compl_asym_regulator"/>
</dbReference>
<keyword evidence="9" id="KW-0812">Transmembrane</keyword>
<feature type="transmembrane region" description="Helical" evidence="9">
    <location>
        <begin position="1312"/>
        <end position="1337"/>
    </location>
</feature>
<evidence type="ECO:0000256" key="4">
    <source>
        <dbReference type="ARBA" id="ARBA00023136"/>
    </source>
</evidence>
<feature type="region of interest" description="Disordered" evidence="8">
    <location>
        <begin position="1502"/>
        <end position="1706"/>
    </location>
</feature>
<evidence type="ECO:0000256" key="9">
    <source>
        <dbReference type="SAM" id="Phobius"/>
    </source>
</evidence>
<comment type="caution">
    <text evidence="7">Lacks conserved residue(s) required for the propagation of feature annotation.</text>
</comment>
<gene>
    <name evidence="11" type="ORF">FGIG_02599</name>
</gene>
<dbReference type="SUPFAM" id="SSF103575">
    <property type="entry name" value="Plexin repeat"/>
    <property type="match status" value="1"/>
</dbReference>
<evidence type="ECO:0000256" key="1">
    <source>
        <dbReference type="ARBA" id="ARBA00004370"/>
    </source>
</evidence>
<dbReference type="InterPro" id="IPR036383">
    <property type="entry name" value="TSP1_rpt_sf"/>
</dbReference>
<evidence type="ECO:0000256" key="3">
    <source>
        <dbReference type="ARBA" id="ARBA00022902"/>
    </source>
</evidence>
<keyword evidence="3" id="KW-0524">Neurogenesis</keyword>
<proteinExistence type="predicted"/>
<evidence type="ECO:0000256" key="5">
    <source>
        <dbReference type="ARBA" id="ARBA00023157"/>
    </source>
</evidence>
<feature type="region of interest" description="Disordered" evidence="8">
    <location>
        <begin position="1441"/>
        <end position="1473"/>
    </location>
</feature>
<accession>A0A504YPM0</accession>